<dbReference type="Proteomes" id="UP000434907">
    <property type="component" value="Segment"/>
</dbReference>
<reference evidence="1 2" key="1">
    <citation type="submission" date="2018-12" db="EMBL/GenBank/DDBJ databases">
        <authorList>
            <person name="Shneider M.M."/>
            <person name="Kabilov M.R."/>
            <person name="Miroshnikov K.A."/>
        </authorList>
    </citation>
    <scope>NUCLEOTIDE SEQUENCE [LARGE SCALE GENOMIC DNA]</scope>
</reference>
<evidence type="ECO:0000313" key="1">
    <source>
        <dbReference type="EMBL" id="AZV02214.1"/>
    </source>
</evidence>
<sequence length="69" mass="7912">MLIYTIQYRYNDSLDLKAVAVTEETAQARFKELTQAYGLSLKAATRYISIEIWDAETGDYVCDLKPITE</sequence>
<organism evidence="1 2">
    <name type="scientific">Pectobacterium phage Arno18</name>
    <dbReference type="NCBI Taxonomy" id="2500578"/>
    <lineage>
        <taxon>Viruses</taxon>
        <taxon>Duplodnaviria</taxon>
        <taxon>Heunggongvirae</taxon>
        <taxon>Uroviricota</taxon>
        <taxon>Caudoviricetes</taxon>
        <taxon>Andersonviridae</taxon>
        <taxon>Andersonviridae incertae sedis</taxon>
        <taxon>Arnovirus</taxon>
        <taxon>Arnovirus arno18</taxon>
    </lineage>
</organism>
<evidence type="ECO:0000313" key="2">
    <source>
        <dbReference type="Proteomes" id="UP000434907"/>
    </source>
</evidence>
<gene>
    <name evidence="1" type="ORF">Arno18_28</name>
</gene>
<protein>
    <submittedName>
        <fullName evidence="1">Uncharacterized protein</fullName>
    </submittedName>
</protein>
<keyword evidence="2" id="KW-1185">Reference proteome</keyword>
<accession>A0A678ZK16</accession>
<proteinExistence type="predicted"/>
<name>A0A678ZK16_9CAUD</name>
<dbReference type="EMBL" id="MK290738">
    <property type="protein sequence ID" value="AZV02214.1"/>
    <property type="molecule type" value="Genomic_DNA"/>
</dbReference>